<dbReference type="EMBL" id="JYDL01000022">
    <property type="protein sequence ID" value="KRX23700.1"/>
    <property type="molecule type" value="Genomic_DNA"/>
</dbReference>
<dbReference type="SUPFAM" id="SSF53383">
    <property type="entry name" value="PLP-dependent transferases"/>
    <property type="match status" value="1"/>
</dbReference>
<dbReference type="STRING" id="6336.A0A0V0SAC9"/>
<dbReference type="Pfam" id="PF01041">
    <property type="entry name" value="DegT_DnrJ_EryC1"/>
    <property type="match status" value="1"/>
</dbReference>
<dbReference type="OrthoDB" id="422066at2759"/>
<dbReference type="GO" id="GO:0000271">
    <property type="term" value="P:polysaccharide biosynthetic process"/>
    <property type="evidence" value="ECO:0007669"/>
    <property type="project" value="TreeGrafter"/>
</dbReference>
<protein>
    <submittedName>
        <fullName evidence="1">Lipopolysaccharide biosynthesis protein RfbH</fullName>
    </submittedName>
</protein>
<gene>
    <name evidence="1" type="primary">rfbH</name>
    <name evidence="1" type="ORF">T07_10892</name>
</gene>
<name>A0A0V0SAC9_9BILA</name>
<dbReference type="GO" id="GO:0008483">
    <property type="term" value="F:transaminase activity"/>
    <property type="evidence" value="ECO:0007669"/>
    <property type="project" value="TreeGrafter"/>
</dbReference>
<dbReference type="InterPro" id="IPR000653">
    <property type="entry name" value="DegT/StrS_aminotransferase"/>
</dbReference>
<dbReference type="GO" id="GO:0030170">
    <property type="term" value="F:pyridoxal phosphate binding"/>
    <property type="evidence" value="ECO:0007669"/>
    <property type="project" value="TreeGrafter"/>
</dbReference>
<dbReference type="InterPro" id="IPR015422">
    <property type="entry name" value="PyrdxlP-dep_Trfase_small"/>
</dbReference>
<evidence type="ECO:0000313" key="1">
    <source>
        <dbReference type="EMBL" id="KRX23700.1"/>
    </source>
</evidence>
<dbReference type="Proteomes" id="UP000054630">
    <property type="component" value="Unassembled WGS sequence"/>
</dbReference>
<keyword evidence="2" id="KW-1185">Reference proteome</keyword>
<dbReference type="InterPro" id="IPR015424">
    <property type="entry name" value="PyrdxlP-dep_Trfase"/>
</dbReference>
<dbReference type="Gene3D" id="3.90.1150.10">
    <property type="entry name" value="Aspartate Aminotransferase, domain 1"/>
    <property type="match status" value="1"/>
</dbReference>
<comment type="caution">
    <text evidence="1">The sequence shown here is derived from an EMBL/GenBank/DDBJ whole genome shotgun (WGS) entry which is preliminary data.</text>
</comment>
<dbReference type="PANTHER" id="PTHR30244:SF34">
    <property type="entry name" value="DTDP-4-AMINO-4,6-DIDEOXYGALACTOSE TRANSAMINASE"/>
    <property type="match status" value="1"/>
</dbReference>
<dbReference type="CDD" id="cd00616">
    <property type="entry name" value="AHBA_syn"/>
    <property type="match status" value="1"/>
</dbReference>
<dbReference type="InterPro" id="IPR015421">
    <property type="entry name" value="PyrdxlP-dep_Trfase_major"/>
</dbReference>
<accession>A0A0V0SAC9</accession>
<dbReference type="PANTHER" id="PTHR30244">
    <property type="entry name" value="TRANSAMINASE"/>
    <property type="match status" value="1"/>
</dbReference>
<reference evidence="1 2" key="1">
    <citation type="submission" date="2015-01" db="EMBL/GenBank/DDBJ databases">
        <title>Evolution of Trichinella species and genotypes.</title>
        <authorList>
            <person name="Korhonen P.K."/>
            <person name="Edoardo P."/>
            <person name="Giuseppe L.R."/>
            <person name="Gasser R.B."/>
        </authorList>
    </citation>
    <scope>NUCLEOTIDE SEQUENCE [LARGE SCALE GENOMIC DNA]</scope>
    <source>
        <strain evidence="1">ISS37</strain>
    </source>
</reference>
<dbReference type="Gene3D" id="3.40.640.10">
    <property type="entry name" value="Type I PLP-dependent aspartate aminotransferase-like (Major domain)"/>
    <property type="match status" value="1"/>
</dbReference>
<evidence type="ECO:0000313" key="2">
    <source>
        <dbReference type="Proteomes" id="UP000054630"/>
    </source>
</evidence>
<proteinExistence type="predicted"/>
<dbReference type="AlphaFoldDB" id="A0A0V0SAC9"/>
<organism evidence="1 2">
    <name type="scientific">Trichinella nelsoni</name>
    <dbReference type="NCBI Taxonomy" id="6336"/>
    <lineage>
        <taxon>Eukaryota</taxon>
        <taxon>Metazoa</taxon>
        <taxon>Ecdysozoa</taxon>
        <taxon>Nematoda</taxon>
        <taxon>Enoplea</taxon>
        <taxon>Dorylaimia</taxon>
        <taxon>Trichinellida</taxon>
        <taxon>Trichinellidae</taxon>
        <taxon>Trichinella</taxon>
    </lineage>
</organism>
<sequence>MNNKMESEPSEQKEQLYPGCCDDQERSQLIHLVNRSLNAQKQANHANSRYWYPLSVPSYGVDEVLNAMDSLLRFETTMNRKVADFEKRFANFVGAKHAVMVNSGSSADLLACFACVTPGLALLAPDDEILVPALTWPTQIWSAAMAGLKVKTIDIDPTTLNSNVEQIEQAIGPQTKALFLVHLMGNPCQMEPIVSLCRRRGLVLLEDCCESLNARSNGQHVGTFGAAGTFSFFFSHHLVTMEGGMVVTNDDRFADALRMLRAHGWCRDMLNKPVVPMDRDARFTFTHWGFNVRPTELQGAFGQVQLNRLVQFGQSRNKKFQLIQNYMGKHPELQLPVPYSNTDPCWMFVPITVKPNQRFSRDQLVNFLEQHGVETRPVVVGDLKKQPAAEHFDFLRDSNHSGPELIDQHAFIVGLHPDLEFPGHGFDTTGDVKRLLETFDRFFQQL</sequence>